<feature type="region of interest" description="Disordered" evidence="1">
    <location>
        <begin position="62"/>
        <end position="81"/>
    </location>
</feature>
<organism evidence="2 3">
    <name type="scientific">Cyanidiococcus yangmingshanensis</name>
    <dbReference type="NCBI Taxonomy" id="2690220"/>
    <lineage>
        <taxon>Eukaryota</taxon>
        <taxon>Rhodophyta</taxon>
        <taxon>Bangiophyceae</taxon>
        <taxon>Cyanidiales</taxon>
        <taxon>Cyanidiaceae</taxon>
        <taxon>Cyanidiococcus</taxon>
    </lineage>
</organism>
<evidence type="ECO:0008006" key="4">
    <source>
        <dbReference type="Google" id="ProtNLM"/>
    </source>
</evidence>
<evidence type="ECO:0000313" key="3">
    <source>
        <dbReference type="Proteomes" id="UP000530660"/>
    </source>
</evidence>
<keyword evidence="3" id="KW-1185">Reference proteome</keyword>
<gene>
    <name evidence="2" type="ORF">F1559_001583</name>
</gene>
<evidence type="ECO:0000313" key="2">
    <source>
        <dbReference type="EMBL" id="KAF6003796.1"/>
    </source>
</evidence>
<dbReference type="Gene3D" id="2.30.29.30">
    <property type="entry name" value="Pleckstrin-homology domain (PH domain)/Phosphotyrosine-binding domain (PTB)"/>
    <property type="match status" value="1"/>
</dbReference>
<dbReference type="AlphaFoldDB" id="A0A7J7IKZ2"/>
<protein>
    <recommendedName>
        <fullName evidence="4">GRAM domain-containing protein</fullName>
    </recommendedName>
</protein>
<dbReference type="OrthoDB" id="5523at2759"/>
<reference evidence="2 3" key="1">
    <citation type="journal article" date="2020" name="J. Phycol.">
        <title>Comparative genome analysis reveals Cyanidiococcus gen. nov., a new extremophilic red algal genus sister to Cyanidioschyzon (Cyanidioschyzonaceae, Rhodophyta).</title>
        <authorList>
            <person name="Liu S.-L."/>
            <person name="Chiang Y.-R."/>
            <person name="Yoon H.S."/>
            <person name="Fu H.-Y."/>
        </authorList>
    </citation>
    <scope>NUCLEOTIDE SEQUENCE [LARGE SCALE GENOMIC DNA]</scope>
    <source>
        <strain evidence="2 3">THAL066</strain>
    </source>
</reference>
<proteinExistence type="predicted"/>
<name>A0A7J7IKZ2_9RHOD</name>
<evidence type="ECO:0000256" key="1">
    <source>
        <dbReference type="SAM" id="MobiDB-lite"/>
    </source>
</evidence>
<dbReference type="InterPro" id="IPR011993">
    <property type="entry name" value="PH-like_dom_sf"/>
</dbReference>
<dbReference type="EMBL" id="VWRR01000005">
    <property type="protein sequence ID" value="KAF6003796.1"/>
    <property type="molecule type" value="Genomic_DNA"/>
</dbReference>
<feature type="compositionally biased region" description="Basic and acidic residues" evidence="1">
    <location>
        <begin position="121"/>
        <end position="131"/>
    </location>
</feature>
<feature type="region of interest" description="Disordered" evidence="1">
    <location>
        <begin position="121"/>
        <end position="150"/>
    </location>
</feature>
<comment type="caution">
    <text evidence="2">The sequence shown here is derived from an EMBL/GenBank/DDBJ whole genome shotgun (WGS) entry which is preliminary data.</text>
</comment>
<dbReference type="Proteomes" id="UP000530660">
    <property type="component" value="Unassembled WGS sequence"/>
</dbReference>
<sequence>MLGLLAQKSRPFLVPARTGCCTGGTLSLDCVMSSAEELGPSPEKHSPKERLWDEQTGLHIAFDKSSRSAESEAAAPESDLNRRLEEAARKAQETLGQASEQARKRLEKLGTLVSALYQQEGKENAGAKEDGAVAAGPREALSGSETGPSSGFLDSWRSFSEFVSAHMSLKETGYPFLDTKQEEKAVSTTSRAADIDAEYTRLLEKDDAQSLQALFERYFLQGHVRDKDPATETDSVVPKKEVSVGFEPGSDQRVVDSYRVELVQRYRCVHNELTPERRFLVSGRLFITKDHVAFLSSLEAAHTFVEPVSETDIRPGFIRHEPIRCYLALTDVSKVQRGKGMNLRLITKTQEQYIFGGFRSEVEFEAALSMIEHTWRSVQLRQNLQASESEKPET</sequence>
<accession>A0A7J7IKZ2</accession>